<evidence type="ECO:0000313" key="3">
    <source>
        <dbReference type="Proteomes" id="UP000762676"/>
    </source>
</evidence>
<reference evidence="2 3" key="1">
    <citation type="journal article" date="2021" name="Elife">
        <title>Chloroplast acquisition without the gene transfer in kleptoplastic sea slugs, Plakobranchus ocellatus.</title>
        <authorList>
            <person name="Maeda T."/>
            <person name="Takahashi S."/>
            <person name="Yoshida T."/>
            <person name="Shimamura S."/>
            <person name="Takaki Y."/>
            <person name="Nagai Y."/>
            <person name="Toyoda A."/>
            <person name="Suzuki Y."/>
            <person name="Arimoto A."/>
            <person name="Ishii H."/>
            <person name="Satoh N."/>
            <person name="Nishiyama T."/>
            <person name="Hasebe M."/>
            <person name="Maruyama T."/>
            <person name="Minagawa J."/>
            <person name="Obokata J."/>
            <person name="Shigenobu S."/>
        </authorList>
    </citation>
    <scope>NUCLEOTIDE SEQUENCE [LARGE SCALE GENOMIC DNA]</scope>
</reference>
<evidence type="ECO:0000313" key="2">
    <source>
        <dbReference type="EMBL" id="GFR87576.1"/>
    </source>
</evidence>
<sequence>MPAEKQALWDLKNRNDIIIKPADKGGAVVVWRKDLYLAEGARQLSNSTFYRQRSNDGTIPNNSKVKDAVSDLIDAGHLPPSSKYLIYNNSELGHPVFYMLPKIHKPNNPGRPIVSACACPTEQISAYLDSVFQPLVMSLPTYIKDTNHALSIFSQVVLPTNQPIHLFLLDVTSLYTSIPHADGLRAVKHFLNTRTSPVVSTDTLVRLTELVLTLNSFEFSGEFFDQISGVAMGTKMGPSYACLFMGYLEWQMVNRYQGPTPEFYYRYIDDGIGISTMPLDNLRNYIDFVKTFHPSISFTSEISTPTVNFLDIKISIRDRFLHSSVYYKPTDSHTYLTYTSSHPHSCKRSIPFSQMLRLRRLCQDDIDFREQCLRMRDFFVSCGYPLEVLDDACNRGSGCAPRQVLRTRIQTASWMGKLHEKEGVPASWLRAAPGDENIKQSQI</sequence>
<dbReference type="PANTHER" id="PTHR21301:SF10">
    <property type="entry name" value="REVERSE TRANSCRIPTASE DOMAIN-CONTAINING PROTEIN"/>
    <property type="match status" value="1"/>
</dbReference>
<dbReference type="Pfam" id="PF00078">
    <property type="entry name" value="RVT_1"/>
    <property type="match status" value="1"/>
</dbReference>
<accession>A0AAV4GSS6</accession>
<keyword evidence="3" id="KW-1185">Reference proteome</keyword>
<feature type="domain" description="Reverse transcriptase" evidence="1">
    <location>
        <begin position="81"/>
        <end position="325"/>
    </location>
</feature>
<dbReference type="Proteomes" id="UP000762676">
    <property type="component" value="Unassembled WGS sequence"/>
</dbReference>
<proteinExistence type="predicted"/>
<dbReference type="InterPro" id="IPR058912">
    <property type="entry name" value="HTH_animal"/>
</dbReference>
<dbReference type="AlphaFoldDB" id="A0AAV4GSS6"/>
<organism evidence="2 3">
    <name type="scientific">Elysia marginata</name>
    <dbReference type="NCBI Taxonomy" id="1093978"/>
    <lineage>
        <taxon>Eukaryota</taxon>
        <taxon>Metazoa</taxon>
        <taxon>Spiralia</taxon>
        <taxon>Lophotrochozoa</taxon>
        <taxon>Mollusca</taxon>
        <taxon>Gastropoda</taxon>
        <taxon>Heterobranchia</taxon>
        <taxon>Euthyneura</taxon>
        <taxon>Panpulmonata</taxon>
        <taxon>Sacoglossa</taxon>
        <taxon>Placobranchoidea</taxon>
        <taxon>Plakobranchidae</taxon>
        <taxon>Elysia</taxon>
    </lineage>
</organism>
<protein>
    <recommendedName>
        <fullName evidence="1">Reverse transcriptase domain-containing protein</fullName>
    </recommendedName>
</protein>
<name>A0AAV4GSS6_9GAST</name>
<comment type="caution">
    <text evidence="2">The sequence shown here is derived from an EMBL/GenBank/DDBJ whole genome shotgun (WGS) entry which is preliminary data.</text>
</comment>
<dbReference type="EMBL" id="BMAT01001524">
    <property type="protein sequence ID" value="GFR87576.1"/>
    <property type="molecule type" value="Genomic_DNA"/>
</dbReference>
<dbReference type="InterPro" id="IPR000477">
    <property type="entry name" value="RT_dom"/>
</dbReference>
<gene>
    <name evidence="2" type="ORF">ElyMa_000750300</name>
</gene>
<dbReference type="PANTHER" id="PTHR21301">
    <property type="entry name" value="REVERSE TRANSCRIPTASE"/>
    <property type="match status" value="1"/>
</dbReference>
<dbReference type="Pfam" id="PF26215">
    <property type="entry name" value="HTH_animal"/>
    <property type="match status" value="1"/>
</dbReference>
<dbReference type="PROSITE" id="PS50878">
    <property type="entry name" value="RT_POL"/>
    <property type="match status" value="1"/>
</dbReference>
<evidence type="ECO:0000259" key="1">
    <source>
        <dbReference type="PROSITE" id="PS50878"/>
    </source>
</evidence>